<feature type="non-terminal residue" evidence="1">
    <location>
        <position position="1"/>
    </location>
</feature>
<accession>A0AA39MI85</accession>
<reference evidence="1" key="1">
    <citation type="submission" date="2023-06" db="EMBL/GenBank/DDBJ databases">
        <authorList>
            <consortium name="Lawrence Berkeley National Laboratory"/>
            <person name="Ahrendt S."/>
            <person name="Sahu N."/>
            <person name="Indic B."/>
            <person name="Wong-Bajracharya J."/>
            <person name="Merenyi Z."/>
            <person name="Ke H.-M."/>
            <person name="Monk M."/>
            <person name="Kocsube S."/>
            <person name="Drula E."/>
            <person name="Lipzen A."/>
            <person name="Balint B."/>
            <person name="Henrissat B."/>
            <person name="Andreopoulos B."/>
            <person name="Martin F.M."/>
            <person name="Harder C.B."/>
            <person name="Rigling D."/>
            <person name="Ford K.L."/>
            <person name="Foster G.D."/>
            <person name="Pangilinan J."/>
            <person name="Papanicolaou A."/>
            <person name="Barry K."/>
            <person name="LaButti K."/>
            <person name="Viragh M."/>
            <person name="Koriabine M."/>
            <person name="Yan M."/>
            <person name="Riley R."/>
            <person name="Champramary S."/>
            <person name="Plett K.L."/>
            <person name="Tsai I.J."/>
            <person name="Slot J."/>
            <person name="Sipos G."/>
            <person name="Plett J."/>
            <person name="Nagy L.G."/>
            <person name="Grigoriev I.V."/>
        </authorList>
    </citation>
    <scope>NUCLEOTIDE SEQUENCE</scope>
    <source>
        <strain evidence="1">FPL87.14</strain>
    </source>
</reference>
<organism evidence="1 2">
    <name type="scientific">Armillaria borealis</name>
    <dbReference type="NCBI Taxonomy" id="47425"/>
    <lineage>
        <taxon>Eukaryota</taxon>
        <taxon>Fungi</taxon>
        <taxon>Dikarya</taxon>
        <taxon>Basidiomycota</taxon>
        <taxon>Agaricomycotina</taxon>
        <taxon>Agaricomycetes</taxon>
        <taxon>Agaricomycetidae</taxon>
        <taxon>Agaricales</taxon>
        <taxon>Marasmiineae</taxon>
        <taxon>Physalacriaceae</taxon>
        <taxon>Armillaria</taxon>
    </lineage>
</organism>
<name>A0AA39MI85_9AGAR</name>
<gene>
    <name evidence="1" type="ORF">EV421DRAFT_1836661</name>
</gene>
<feature type="non-terminal residue" evidence="1">
    <location>
        <position position="91"/>
    </location>
</feature>
<evidence type="ECO:0000313" key="2">
    <source>
        <dbReference type="Proteomes" id="UP001175226"/>
    </source>
</evidence>
<evidence type="ECO:0000313" key="1">
    <source>
        <dbReference type="EMBL" id="KAK0435302.1"/>
    </source>
</evidence>
<dbReference type="Proteomes" id="UP001175226">
    <property type="component" value="Unassembled WGS sequence"/>
</dbReference>
<dbReference type="EMBL" id="JAUEPT010000064">
    <property type="protein sequence ID" value="KAK0435302.1"/>
    <property type="molecule type" value="Genomic_DNA"/>
</dbReference>
<keyword evidence="2" id="KW-1185">Reference proteome</keyword>
<comment type="caution">
    <text evidence="1">The sequence shown here is derived from an EMBL/GenBank/DDBJ whole genome shotgun (WGS) entry which is preliminary data.</text>
</comment>
<evidence type="ECO:0008006" key="3">
    <source>
        <dbReference type="Google" id="ProtNLM"/>
    </source>
</evidence>
<dbReference type="AlphaFoldDB" id="A0AA39MI85"/>
<proteinExistence type="predicted"/>
<sequence length="91" mass="10530">FCMAALYSELYDLIIDHLAEDVPALTTCSLVSRAFLPRCQRHLFRRITFYPGDNRCAQFFADKAPLIDELTIYERRLPGIKGMRTDAWTEA</sequence>
<protein>
    <recommendedName>
        <fullName evidence="3">F-box domain-containing protein</fullName>
    </recommendedName>
</protein>